<dbReference type="EMBL" id="VSWD01000002">
    <property type="protein sequence ID" value="KAK3107363.1"/>
    <property type="molecule type" value="Genomic_DNA"/>
</dbReference>
<keyword evidence="2" id="KW-0732">Signal</keyword>
<dbReference type="Gene3D" id="3.80.10.10">
    <property type="entry name" value="Ribonuclease Inhibitor"/>
    <property type="match status" value="1"/>
</dbReference>
<dbReference type="Proteomes" id="UP001186944">
    <property type="component" value="Unassembled WGS sequence"/>
</dbReference>
<dbReference type="InterPro" id="IPR000483">
    <property type="entry name" value="Cys-rich_flank_reg_C"/>
</dbReference>
<evidence type="ECO:0000256" key="2">
    <source>
        <dbReference type="ARBA" id="ARBA00022729"/>
    </source>
</evidence>
<dbReference type="SMART" id="SM00369">
    <property type="entry name" value="LRR_TYP"/>
    <property type="match status" value="3"/>
</dbReference>
<feature type="domain" description="LRRCT" evidence="5">
    <location>
        <begin position="80"/>
        <end position="131"/>
    </location>
</feature>
<dbReference type="GO" id="GO:0005886">
    <property type="term" value="C:plasma membrane"/>
    <property type="evidence" value="ECO:0007669"/>
    <property type="project" value="TreeGrafter"/>
</dbReference>
<protein>
    <recommendedName>
        <fullName evidence="5">LRRCT domain-containing protein</fullName>
    </recommendedName>
</protein>
<accession>A0AA88YKG0</accession>
<dbReference type="Pfam" id="PF13855">
    <property type="entry name" value="LRR_8"/>
    <property type="match status" value="1"/>
</dbReference>
<keyword evidence="7" id="KW-1185">Reference proteome</keyword>
<keyword evidence="4" id="KW-1133">Transmembrane helix</keyword>
<feature type="transmembrane region" description="Helical" evidence="4">
    <location>
        <begin position="134"/>
        <end position="159"/>
    </location>
</feature>
<organism evidence="6 7">
    <name type="scientific">Pinctada imbricata</name>
    <name type="common">Atlantic pearl-oyster</name>
    <name type="synonym">Pinctada martensii</name>
    <dbReference type="NCBI Taxonomy" id="66713"/>
    <lineage>
        <taxon>Eukaryota</taxon>
        <taxon>Metazoa</taxon>
        <taxon>Spiralia</taxon>
        <taxon>Lophotrochozoa</taxon>
        <taxon>Mollusca</taxon>
        <taxon>Bivalvia</taxon>
        <taxon>Autobranchia</taxon>
        <taxon>Pteriomorphia</taxon>
        <taxon>Pterioida</taxon>
        <taxon>Pterioidea</taxon>
        <taxon>Pteriidae</taxon>
        <taxon>Pinctada</taxon>
    </lineage>
</organism>
<evidence type="ECO:0000313" key="6">
    <source>
        <dbReference type="EMBL" id="KAK3107363.1"/>
    </source>
</evidence>
<dbReference type="PANTHER" id="PTHR24369">
    <property type="entry name" value="ANTIGEN BSP, PUTATIVE-RELATED"/>
    <property type="match status" value="1"/>
</dbReference>
<evidence type="ECO:0000256" key="3">
    <source>
        <dbReference type="ARBA" id="ARBA00022737"/>
    </source>
</evidence>
<dbReference type="InterPro" id="IPR050541">
    <property type="entry name" value="LRR_TM_domain-containing"/>
</dbReference>
<reference evidence="6" key="1">
    <citation type="submission" date="2019-08" db="EMBL/GenBank/DDBJ databases">
        <title>The improved chromosome-level genome for the pearl oyster Pinctada fucata martensii using PacBio sequencing and Hi-C.</title>
        <authorList>
            <person name="Zheng Z."/>
        </authorList>
    </citation>
    <scope>NUCLEOTIDE SEQUENCE</scope>
    <source>
        <strain evidence="6">ZZ-2019</strain>
        <tissue evidence="6">Adductor muscle</tissue>
    </source>
</reference>
<dbReference type="AlphaFoldDB" id="A0AA88YKG0"/>
<dbReference type="InterPro" id="IPR032675">
    <property type="entry name" value="LRR_dom_sf"/>
</dbReference>
<keyword evidence="4" id="KW-0812">Transmembrane</keyword>
<evidence type="ECO:0000259" key="5">
    <source>
        <dbReference type="SMART" id="SM00082"/>
    </source>
</evidence>
<dbReference type="Pfam" id="PF01463">
    <property type="entry name" value="LRRCT"/>
    <property type="match status" value="1"/>
</dbReference>
<proteinExistence type="predicted"/>
<keyword evidence="4" id="KW-0472">Membrane</keyword>
<keyword evidence="3" id="KW-0677">Repeat</keyword>
<evidence type="ECO:0000313" key="7">
    <source>
        <dbReference type="Proteomes" id="UP001186944"/>
    </source>
</evidence>
<dbReference type="SUPFAM" id="SSF52058">
    <property type="entry name" value="L domain-like"/>
    <property type="match status" value="1"/>
</dbReference>
<evidence type="ECO:0000256" key="1">
    <source>
        <dbReference type="ARBA" id="ARBA00022614"/>
    </source>
</evidence>
<name>A0AA88YKG0_PINIB</name>
<dbReference type="PROSITE" id="PS51450">
    <property type="entry name" value="LRR"/>
    <property type="match status" value="3"/>
</dbReference>
<dbReference type="PANTHER" id="PTHR24369:SF210">
    <property type="entry name" value="CHAOPTIN-RELATED"/>
    <property type="match status" value="1"/>
</dbReference>
<gene>
    <name evidence="6" type="ORF">FSP39_012865</name>
</gene>
<dbReference type="SMART" id="SM00082">
    <property type="entry name" value="LRRCT"/>
    <property type="match status" value="1"/>
</dbReference>
<evidence type="ECO:0000256" key="4">
    <source>
        <dbReference type="SAM" id="Phobius"/>
    </source>
</evidence>
<dbReference type="InterPro" id="IPR001611">
    <property type="entry name" value="Leu-rich_rpt"/>
</dbReference>
<dbReference type="InterPro" id="IPR003591">
    <property type="entry name" value="Leu-rich_rpt_typical-subtyp"/>
</dbReference>
<sequence length="208" mass="23534">MSELSTLDLSFNRINVIHELPLTLNLKAIYLQNNKISAIDNNAFVSVRKLKYLNLANNNLRELSPLSVPWDTAQMSLRGNPWRCDCHMRWLKLPNKEIDMQAINVSMICVYPSRLRGMDIRQLSAPDLSCPTSYAGPVVAVLLSTFIVLVSLVVAYALYRKRKSMPCRKSMDQSGNYVAVYTHDDIDDTHTKVSIDEVKLVGGKEIYA</sequence>
<keyword evidence="1" id="KW-0433">Leucine-rich repeat</keyword>
<comment type="caution">
    <text evidence="6">The sequence shown here is derived from an EMBL/GenBank/DDBJ whole genome shotgun (WGS) entry which is preliminary data.</text>
</comment>